<comment type="subcellular location">
    <subcellularLocation>
        <location evidence="1">Mitochondrion matrix</location>
        <location evidence="1">Mitochondrion nucleoid</location>
    </subcellularLocation>
</comment>
<keyword evidence="4" id="KW-1135">Mitochondrion nucleoid</keyword>
<evidence type="ECO:0000313" key="8">
    <source>
        <dbReference type="EnsemblMetazoa" id="CapteP222259"/>
    </source>
</evidence>
<dbReference type="PANTHER" id="PTHR34260">
    <property type="entry name" value="UBIQUINOL-CYTOCHROME-C REDUCTASE COMPLEX ASSEMBLY FACTOR 2"/>
    <property type="match status" value="1"/>
</dbReference>
<evidence type="ECO:0000313" key="9">
    <source>
        <dbReference type="Proteomes" id="UP000014760"/>
    </source>
</evidence>
<gene>
    <name evidence="7" type="ORF">CAPTEDRAFT_222259</name>
</gene>
<keyword evidence="3" id="KW-0496">Mitochondrion</keyword>
<sequence>MASYYKKFTRLIELWPTAKYTLPGSKDLGVHIRERVLAAFPNGTAGNIDTSKCDNIHDSLQRLAVNTYAKSYERDFTNTAFGLTREEIREKFDELAEVEEESNLKKL</sequence>
<evidence type="ECO:0000256" key="6">
    <source>
        <dbReference type="ARBA" id="ARBA00032983"/>
    </source>
</evidence>
<dbReference type="Pfam" id="PF20180">
    <property type="entry name" value="UQCC2_CBP6"/>
    <property type="match status" value="1"/>
</dbReference>
<evidence type="ECO:0000256" key="1">
    <source>
        <dbReference type="ARBA" id="ARBA00004436"/>
    </source>
</evidence>
<dbReference type="EMBL" id="KB310599">
    <property type="protein sequence ID" value="ELT91234.1"/>
    <property type="molecule type" value="Genomic_DNA"/>
</dbReference>
<organism evidence="7">
    <name type="scientific">Capitella teleta</name>
    <name type="common">Polychaete worm</name>
    <dbReference type="NCBI Taxonomy" id="283909"/>
    <lineage>
        <taxon>Eukaryota</taxon>
        <taxon>Metazoa</taxon>
        <taxon>Spiralia</taxon>
        <taxon>Lophotrochozoa</taxon>
        <taxon>Annelida</taxon>
        <taxon>Polychaeta</taxon>
        <taxon>Sedentaria</taxon>
        <taxon>Scolecida</taxon>
        <taxon>Capitellidae</taxon>
        <taxon>Capitella</taxon>
    </lineage>
</organism>
<accession>R7TBZ9</accession>
<evidence type="ECO:0000256" key="4">
    <source>
        <dbReference type="ARBA" id="ARBA00023271"/>
    </source>
</evidence>
<dbReference type="PANTHER" id="PTHR34260:SF1">
    <property type="entry name" value="UBIQUINOL-CYTOCHROME-C REDUCTASE COMPLEX ASSEMBLY FACTOR 2"/>
    <property type="match status" value="1"/>
</dbReference>
<dbReference type="HOGENOM" id="CLU_162766_0_0_1"/>
<evidence type="ECO:0000256" key="3">
    <source>
        <dbReference type="ARBA" id="ARBA00023128"/>
    </source>
</evidence>
<dbReference type="GO" id="GO:0034551">
    <property type="term" value="P:mitochondrial respiratory chain complex III assembly"/>
    <property type="evidence" value="ECO:0007669"/>
    <property type="project" value="TreeGrafter"/>
</dbReference>
<dbReference type="OMA" id="WERPKIT"/>
<dbReference type="STRING" id="283909.R7TBZ9"/>
<reference evidence="8" key="3">
    <citation type="submission" date="2015-06" db="UniProtKB">
        <authorList>
            <consortium name="EnsemblMetazoa"/>
        </authorList>
    </citation>
    <scope>IDENTIFICATION</scope>
</reference>
<proteinExistence type="predicted"/>
<reference evidence="9" key="1">
    <citation type="submission" date="2012-12" db="EMBL/GenBank/DDBJ databases">
        <authorList>
            <person name="Hellsten U."/>
            <person name="Grimwood J."/>
            <person name="Chapman J.A."/>
            <person name="Shapiro H."/>
            <person name="Aerts A."/>
            <person name="Otillar R.P."/>
            <person name="Terry A.Y."/>
            <person name="Boore J.L."/>
            <person name="Simakov O."/>
            <person name="Marletaz F."/>
            <person name="Cho S.-J."/>
            <person name="Edsinger-Gonzales E."/>
            <person name="Havlak P."/>
            <person name="Kuo D.-H."/>
            <person name="Larsson T."/>
            <person name="Lv J."/>
            <person name="Arendt D."/>
            <person name="Savage R."/>
            <person name="Osoegawa K."/>
            <person name="de Jong P."/>
            <person name="Lindberg D.R."/>
            <person name="Seaver E.C."/>
            <person name="Weisblat D.A."/>
            <person name="Putnam N.H."/>
            <person name="Grigoriev I.V."/>
            <person name="Rokhsar D.S."/>
        </authorList>
    </citation>
    <scope>NUCLEOTIDE SEQUENCE</scope>
    <source>
        <strain evidence="9">I ESC-2004</strain>
    </source>
</reference>
<keyword evidence="2" id="KW-0809">Transit peptide</keyword>
<dbReference type="FunCoup" id="R7TBZ9">
    <property type="interactions" value="148"/>
</dbReference>
<dbReference type="OrthoDB" id="16290at2759"/>
<dbReference type="EnsemblMetazoa" id="CapteT222259">
    <property type="protein sequence ID" value="CapteP222259"/>
    <property type="gene ID" value="CapteG222259"/>
</dbReference>
<reference evidence="7 9" key="2">
    <citation type="journal article" date="2013" name="Nature">
        <title>Insights into bilaterian evolution from three spiralian genomes.</title>
        <authorList>
            <person name="Simakov O."/>
            <person name="Marletaz F."/>
            <person name="Cho S.J."/>
            <person name="Edsinger-Gonzales E."/>
            <person name="Havlak P."/>
            <person name="Hellsten U."/>
            <person name="Kuo D.H."/>
            <person name="Larsson T."/>
            <person name="Lv J."/>
            <person name="Arendt D."/>
            <person name="Savage R."/>
            <person name="Osoegawa K."/>
            <person name="de Jong P."/>
            <person name="Grimwood J."/>
            <person name="Chapman J.A."/>
            <person name="Shapiro H."/>
            <person name="Aerts A."/>
            <person name="Otillar R.P."/>
            <person name="Terry A.Y."/>
            <person name="Boore J.L."/>
            <person name="Grigoriev I.V."/>
            <person name="Lindberg D.R."/>
            <person name="Seaver E.C."/>
            <person name="Weisblat D.A."/>
            <person name="Putnam N.H."/>
            <person name="Rokhsar D.S."/>
        </authorList>
    </citation>
    <scope>NUCLEOTIDE SEQUENCE</scope>
    <source>
        <strain evidence="7 9">I ESC-2004</strain>
    </source>
</reference>
<dbReference type="Proteomes" id="UP000014760">
    <property type="component" value="Unassembled WGS sequence"/>
</dbReference>
<name>R7TBZ9_CAPTE</name>
<keyword evidence="9" id="KW-1185">Reference proteome</keyword>
<dbReference type="InterPro" id="IPR037698">
    <property type="entry name" value="UQCC2"/>
</dbReference>
<protein>
    <recommendedName>
        <fullName evidence="6">Mitochondrial nucleoid factor 1</fullName>
    </recommendedName>
    <alternativeName>
        <fullName evidence="5">Mitochondrial protein M19</fullName>
    </alternativeName>
</protein>
<evidence type="ECO:0000313" key="7">
    <source>
        <dbReference type="EMBL" id="ELT91234.1"/>
    </source>
</evidence>
<dbReference type="EMBL" id="AMQN01013919">
    <property type="status" value="NOT_ANNOTATED_CDS"/>
    <property type="molecule type" value="Genomic_DNA"/>
</dbReference>
<evidence type="ECO:0000256" key="5">
    <source>
        <dbReference type="ARBA" id="ARBA00031206"/>
    </source>
</evidence>
<evidence type="ECO:0000256" key="2">
    <source>
        <dbReference type="ARBA" id="ARBA00022946"/>
    </source>
</evidence>
<dbReference type="AlphaFoldDB" id="R7TBZ9"/>
<dbReference type="GO" id="GO:0042645">
    <property type="term" value="C:mitochondrial nucleoid"/>
    <property type="evidence" value="ECO:0007669"/>
    <property type="project" value="UniProtKB-SubCell"/>
</dbReference>